<dbReference type="OrthoDB" id="9796533at2"/>
<sequence>MIKRRGDQQFVKVHNQNLILEEIIDNERVSRAELSKKLNISAPSISSNVDSLLKSGLLQETGPGSSVSGRKPIMLEFNVDYGYIIGVDLSKGQIVSAVSDLSGEPKIILEGTKTKNNVGYELIDLIEEHIRKSIKKAGIELAAVLVVTIASPGIISNQRHIRLDPDQLNWLDADPEQILAERLQTKVLLENDINVATVSEYGRLNSHETCDNMVFISIGRGLGSGLIIEGEIFKGSFGGAGEVALMSSTLSGNQTSYYENQISIHALKKKVAQLTGQEALLIEEDNDVFLQRVQDELMKGNQEVINLLVASAKQVALMICNVAALINPQMIVIGGEMMALSTFLFPEVKKEIYRIYPFPIELKVSDQHSNAAIHGSLMIGKEYAVKHLIT</sequence>
<protein>
    <submittedName>
        <fullName evidence="4">Xylose-responsive transcription regulator, ROK family</fullName>
    </submittedName>
</protein>
<dbReference type="STRING" id="632773.BBEV_0358"/>
<comment type="similarity">
    <text evidence="2">Belongs to the ROK (NagC/XylR) family.</text>
</comment>
<dbReference type="CDD" id="cd23763">
    <property type="entry name" value="ASKHA_ATPase_ROK"/>
    <property type="match status" value="1"/>
</dbReference>
<dbReference type="AlphaFoldDB" id="A0A1D7QRW3"/>
<keyword evidence="3" id="KW-0859">Xylose metabolism</keyword>
<dbReference type="KEGG" id="bbev:BBEV_0358"/>
<dbReference type="InterPro" id="IPR000600">
    <property type="entry name" value="ROK"/>
</dbReference>
<gene>
    <name evidence="4" type="primary">xylR-2</name>
    <name evidence="4" type="ORF">BBEV_0358</name>
</gene>
<organism evidence="4 5">
    <name type="scientific">Salisediminibacterium beveridgei</name>
    <dbReference type="NCBI Taxonomy" id="632773"/>
    <lineage>
        <taxon>Bacteria</taxon>
        <taxon>Bacillati</taxon>
        <taxon>Bacillota</taxon>
        <taxon>Bacilli</taxon>
        <taxon>Bacillales</taxon>
        <taxon>Bacillaceae</taxon>
        <taxon>Salisediminibacterium</taxon>
    </lineage>
</organism>
<name>A0A1D7QRW3_9BACI</name>
<dbReference type="Pfam" id="PF00480">
    <property type="entry name" value="ROK"/>
    <property type="match status" value="1"/>
</dbReference>
<evidence type="ECO:0000256" key="1">
    <source>
        <dbReference type="ARBA" id="ARBA00002486"/>
    </source>
</evidence>
<keyword evidence="5" id="KW-1185">Reference proteome</keyword>
<evidence type="ECO:0000256" key="2">
    <source>
        <dbReference type="ARBA" id="ARBA00006479"/>
    </source>
</evidence>
<dbReference type="Gene3D" id="3.30.420.40">
    <property type="match status" value="2"/>
</dbReference>
<dbReference type="InterPro" id="IPR036388">
    <property type="entry name" value="WH-like_DNA-bd_sf"/>
</dbReference>
<dbReference type="SUPFAM" id="SSF53067">
    <property type="entry name" value="Actin-like ATPase domain"/>
    <property type="match status" value="1"/>
</dbReference>
<reference evidence="4 5" key="1">
    <citation type="submission" date="2015-08" db="EMBL/GenBank/DDBJ databases">
        <title>The complete genome sequence of Bacillus beveridgei MLTeJB.</title>
        <authorList>
            <person name="Hanson T.E."/>
            <person name="Mesa C."/>
            <person name="Basesman S.M."/>
            <person name="Oremland R.S."/>
        </authorList>
    </citation>
    <scope>NUCLEOTIDE SEQUENCE [LARGE SCALE GENOMIC DNA]</scope>
    <source>
        <strain evidence="4 5">MLTeJB</strain>
    </source>
</reference>
<evidence type="ECO:0000313" key="4">
    <source>
        <dbReference type="EMBL" id="AOM81752.1"/>
    </source>
</evidence>
<dbReference type="GO" id="GO:0042732">
    <property type="term" value="P:D-xylose metabolic process"/>
    <property type="evidence" value="ECO:0007669"/>
    <property type="project" value="UniProtKB-KW"/>
</dbReference>
<accession>A0A1D7QRW3</accession>
<dbReference type="Pfam" id="PF13412">
    <property type="entry name" value="HTH_24"/>
    <property type="match status" value="1"/>
</dbReference>
<dbReference type="EMBL" id="CP012502">
    <property type="protein sequence ID" value="AOM81752.1"/>
    <property type="molecule type" value="Genomic_DNA"/>
</dbReference>
<comment type="function">
    <text evidence="1">Transcriptional repressor of xylose-utilizing enzymes.</text>
</comment>
<dbReference type="InterPro" id="IPR043129">
    <property type="entry name" value="ATPase_NBD"/>
</dbReference>
<evidence type="ECO:0000256" key="3">
    <source>
        <dbReference type="ARBA" id="ARBA00022629"/>
    </source>
</evidence>
<dbReference type="PANTHER" id="PTHR18964:SF149">
    <property type="entry name" value="BIFUNCTIONAL UDP-N-ACETYLGLUCOSAMINE 2-EPIMERASE_N-ACETYLMANNOSAMINE KINASE"/>
    <property type="match status" value="1"/>
</dbReference>
<dbReference type="PANTHER" id="PTHR18964">
    <property type="entry name" value="ROK (REPRESSOR, ORF, KINASE) FAMILY"/>
    <property type="match status" value="1"/>
</dbReference>
<evidence type="ECO:0000313" key="5">
    <source>
        <dbReference type="Proteomes" id="UP000094463"/>
    </source>
</evidence>
<dbReference type="RefSeq" id="WP_069363895.1">
    <property type="nucleotide sequence ID" value="NZ_CP012502.1"/>
</dbReference>
<keyword evidence="3" id="KW-0119">Carbohydrate metabolism</keyword>
<dbReference type="Proteomes" id="UP000094463">
    <property type="component" value="Chromosome"/>
</dbReference>
<proteinExistence type="inferred from homology"/>
<dbReference type="SUPFAM" id="SSF46785">
    <property type="entry name" value="Winged helix' DNA-binding domain"/>
    <property type="match status" value="1"/>
</dbReference>
<dbReference type="InterPro" id="IPR036390">
    <property type="entry name" value="WH_DNA-bd_sf"/>
</dbReference>
<dbReference type="Gene3D" id="1.10.10.10">
    <property type="entry name" value="Winged helix-like DNA-binding domain superfamily/Winged helix DNA-binding domain"/>
    <property type="match status" value="1"/>
</dbReference>